<evidence type="ECO:0000313" key="2">
    <source>
        <dbReference type="Proteomes" id="UP000270094"/>
    </source>
</evidence>
<proteinExistence type="predicted"/>
<protein>
    <submittedName>
        <fullName evidence="1">Uncharacterized protein</fullName>
    </submittedName>
</protein>
<accession>A0A3P7KVK6</accession>
<dbReference type="OrthoDB" id="5851617at2759"/>
<name>A0A3P7KVK6_STRVU</name>
<gene>
    <name evidence="1" type="ORF">SVUK_LOCUS6210</name>
</gene>
<dbReference type="AlphaFoldDB" id="A0A3P7KVK6"/>
<reference evidence="1 2" key="1">
    <citation type="submission" date="2018-11" db="EMBL/GenBank/DDBJ databases">
        <authorList>
            <consortium name="Pathogen Informatics"/>
        </authorList>
    </citation>
    <scope>NUCLEOTIDE SEQUENCE [LARGE SCALE GENOMIC DNA]</scope>
</reference>
<dbReference type="EMBL" id="UYYB01019324">
    <property type="protein sequence ID" value="VDM71212.1"/>
    <property type="molecule type" value="Genomic_DNA"/>
</dbReference>
<dbReference type="Proteomes" id="UP000270094">
    <property type="component" value="Unassembled WGS sequence"/>
</dbReference>
<evidence type="ECO:0000313" key="1">
    <source>
        <dbReference type="EMBL" id="VDM71212.1"/>
    </source>
</evidence>
<organism evidence="1 2">
    <name type="scientific">Strongylus vulgaris</name>
    <name type="common">Blood worm</name>
    <dbReference type="NCBI Taxonomy" id="40348"/>
    <lineage>
        <taxon>Eukaryota</taxon>
        <taxon>Metazoa</taxon>
        <taxon>Ecdysozoa</taxon>
        <taxon>Nematoda</taxon>
        <taxon>Chromadorea</taxon>
        <taxon>Rhabditida</taxon>
        <taxon>Rhabditina</taxon>
        <taxon>Rhabditomorpha</taxon>
        <taxon>Strongyloidea</taxon>
        <taxon>Strongylidae</taxon>
        <taxon>Strongylus</taxon>
    </lineage>
</organism>
<sequence length="275" mass="30712">MFEDSRDSYALNALDDSRPGTSERNSPAEFKNLKRTIKCAREFMASDAFRTISNDKVTVNGDREMLSIFCTTSHHHALTCAEDRTLLTGCVCSMDLVLMGSRSYAMQDLYGRILKNVVKARRNTSELSGVGPAMHVCLAWLCHAAQCRVSDVVPGGEIFPDAERYIRERLEQSRLPLVLDSDRAELAVFQLCRVLDLLAVCDLRSQSPVDRSILIFVICRLLLDKNSCCAVQNRASLAIENILNASSLTKRATLVEFSNIFSLISGTCLWPSHFH</sequence>
<keyword evidence="2" id="KW-1185">Reference proteome</keyword>